<keyword evidence="2" id="KW-1185">Reference proteome</keyword>
<dbReference type="GO" id="GO:0016787">
    <property type="term" value="F:hydrolase activity"/>
    <property type="evidence" value="ECO:0007669"/>
    <property type="project" value="UniProtKB-KW"/>
</dbReference>
<dbReference type="InterPro" id="IPR011227">
    <property type="entry name" value="UCP029730"/>
</dbReference>
<organism evidence="1 2">
    <name type="scientific">Sphingomonas cavernae</name>
    <dbReference type="NCBI Taxonomy" id="2320861"/>
    <lineage>
        <taxon>Bacteria</taxon>
        <taxon>Pseudomonadati</taxon>
        <taxon>Pseudomonadota</taxon>
        <taxon>Alphaproteobacteria</taxon>
        <taxon>Sphingomonadales</taxon>
        <taxon>Sphingomonadaceae</taxon>
        <taxon>Sphingomonas</taxon>
    </lineage>
</organism>
<dbReference type="AlphaFoldDB" id="A0A418W649"/>
<accession>A0A418W649</accession>
<dbReference type="Gene3D" id="3.40.630.40">
    <property type="entry name" value="Zn-dependent exopeptidases"/>
    <property type="match status" value="1"/>
</dbReference>
<evidence type="ECO:0000313" key="1">
    <source>
        <dbReference type="EMBL" id="RJF85513.1"/>
    </source>
</evidence>
<dbReference type="Proteomes" id="UP000286100">
    <property type="component" value="Unassembled WGS sequence"/>
</dbReference>
<sequence length="247" mass="27079">MTPHHVAGNHDSGLLIIVDHASNHVPEDVDLGIPAELLGEHMAIDIGTWDLCHRLAERLSAPALLATVSRLVVDLNREADHNTIIPLRSDGHEIPGNIGLNDDERHARIARFWHPYHDDIARRITDYAPAMLVSLHSFTPSLRSDPDQKRPWQIGVLYNGDDRAARIAIPAFEAAGVVTGDNLPYSGKVLNATMNRHAEGNHMPYLGIEVRQDLISDPAGVERWADIIAPIIAETRNGVASGRAFGT</sequence>
<reference evidence="1 2" key="1">
    <citation type="submission" date="2018-09" db="EMBL/GenBank/DDBJ databases">
        <authorList>
            <person name="Zhu H."/>
        </authorList>
    </citation>
    <scope>NUCLEOTIDE SEQUENCE [LARGE SCALE GENOMIC DNA]</scope>
    <source>
        <strain evidence="1 2">K2R01-6</strain>
    </source>
</reference>
<evidence type="ECO:0000313" key="2">
    <source>
        <dbReference type="Proteomes" id="UP000286100"/>
    </source>
</evidence>
<keyword evidence="1" id="KW-0378">Hydrolase</keyword>
<name>A0A418W649_9SPHN</name>
<dbReference type="InterPro" id="IPR007709">
    <property type="entry name" value="N-FG_amidohydro"/>
</dbReference>
<dbReference type="PIRSF" id="PIRSF029730">
    <property type="entry name" value="UCP029730"/>
    <property type="match status" value="1"/>
</dbReference>
<dbReference type="EMBL" id="QYUM01000004">
    <property type="protein sequence ID" value="RJF85513.1"/>
    <property type="molecule type" value="Genomic_DNA"/>
</dbReference>
<proteinExistence type="predicted"/>
<protein>
    <submittedName>
        <fullName evidence="1">N-formylglutamate amidohydrolase</fullName>
    </submittedName>
</protein>
<dbReference type="OrthoDB" id="9815326at2"/>
<comment type="caution">
    <text evidence="1">The sequence shown here is derived from an EMBL/GenBank/DDBJ whole genome shotgun (WGS) entry which is preliminary data.</text>
</comment>
<dbReference type="Pfam" id="PF05013">
    <property type="entry name" value="FGase"/>
    <property type="match status" value="1"/>
</dbReference>
<gene>
    <name evidence="1" type="ORF">D3876_16405</name>
</gene>
<dbReference type="RefSeq" id="WP_119764336.1">
    <property type="nucleotide sequence ID" value="NZ_QYUM01000004.1"/>
</dbReference>
<dbReference type="SUPFAM" id="SSF53187">
    <property type="entry name" value="Zn-dependent exopeptidases"/>
    <property type="match status" value="1"/>
</dbReference>